<keyword evidence="5" id="KW-0508">mRNA splicing</keyword>
<dbReference type="Gene3D" id="1.10.10.790">
    <property type="entry name" value="Surp module"/>
    <property type="match status" value="2"/>
</dbReference>
<sequence length="385" mass="44769">MNETDKGSKTSQATSLNMDSFDYLSVPDGVEVPADESQRRSIWKTVEYVIRNGATYEEKLKSQDIGFTQPGNKYNDYYAFLLEHQRSRQDTLVSTKNELDRKPSEPYPFVYSTYRNDIGQKDLELIKAAAHFCVINNDINYLEKLRERYAEDPRFAFLRLDHSLNSVLTDFINQYEQILSEEYGPIVRLEGPLQSTILRRAFQKAEYMELQDELKQKMKADIKTSRIRFSAYEWEKFELVGTVTISEEENLEQLPEALNFDILKATKLTNDVDIFKTEDVSAAAQKRKRKNMNIRKAGETRLKKKSGLSNTSEHMLKCPITGRLVPEPDFDSHLKILLSDPEFKEVRDKYESKHKLTNLSTSEVYENIKRIVSQDNANPVKRQKI</sequence>
<dbReference type="GO" id="GO:0071013">
    <property type="term" value="C:catalytic step 2 spliceosome"/>
    <property type="evidence" value="ECO:0007669"/>
    <property type="project" value="TreeGrafter"/>
</dbReference>
<dbReference type="SMART" id="SM00648">
    <property type="entry name" value="SWAP"/>
    <property type="match status" value="2"/>
</dbReference>
<dbReference type="Pfam" id="PF12230">
    <property type="entry name" value="PRP21_like_P"/>
    <property type="match status" value="1"/>
</dbReference>
<comment type="subcellular location">
    <subcellularLocation>
        <location evidence="1">Nucleus</location>
    </subcellularLocation>
</comment>
<dbReference type="InterPro" id="IPR045146">
    <property type="entry name" value="SF3A1"/>
</dbReference>
<dbReference type="EMBL" id="CR382123">
    <property type="protein sequence ID" value="CAH01197.1"/>
    <property type="molecule type" value="Genomic_DNA"/>
</dbReference>
<dbReference type="HOGENOM" id="CLU_013259_0_0_1"/>
<dbReference type="PaxDb" id="284590-Q6CUP3"/>
<dbReference type="KEGG" id="kla:KLLA0_C03322g"/>
<evidence type="ECO:0000256" key="6">
    <source>
        <dbReference type="ARBA" id="ARBA00023242"/>
    </source>
</evidence>
<gene>
    <name evidence="8" type="ORF">KLLA0_C03322g</name>
</gene>
<feature type="domain" description="SURP motif" evidence="7">
    <location>
        <begin position="41"/>
        <end position="78"/>
    </location>
</feature>
<dbReference type="FunCoup" id="Q6CUP3">
    <property type="interactions" value="219"/>
</dbReference>
<dbReference type="PROSITE" id="PS50128">
    <property type="entry name" value="SURP"/>
    <property type="match status" value="2"/>
</dbReference>
<dbReference type="InterPro" id="IPR022030">
    <property type="entry name" value="SF3A1_dom"/>
</dbReference>
<dbReference type="InterPro" id="IPR035967">
    <property type="entry name" value="SWAP/Surp_sf"/>
</dbReference>
<keyword evidence="9" id="KW-1185">Reference proteome</keyword>
<keyword evidence="3" id="KW-0747">Spliceosome</keyword>
<dbReference type="Proteomes" id="UP000000598">
    <property type="component" value="Chromosome C"/>
</dbReference>
<organism evidence="8 9">
    <name type="scientific">Kluyveromyces lactis (strain ATCC 8585 / CBS 2359 / DSM 70799 / NBRC 1267 / NRRL Y-1140 / WM37)</name>
    <name type="common">Yeast</name>
    <name type="synonym">Candida sphaerica</name>
    <dbReference type="NCBI Taxonomy" id="284590"/>
    <lineage>
        <taxon>Eukaryota</taxon>
        <taxon>Fungi</taxon>
        <taxon>Dikarya</taxon>
        <taxon>Ascomycota</taxon>
        <taxon>Saccharomycotina</taxon>
        <taxon>Saccharomycetes</taxon>
        <taxon>Saccharomycetales</taxon>
        <taxon>Saccharomycetaceae</taxon>
        <taxon>Kluyveromyces</taxon>
    </lineage>
</organism>
<reference evidence="8 9" key="1">
    <citation type="journal article" date="2004" name="Nature">
        <title>Genome evolution in yeasts.</title>
        <authorList>
            <consortium name="Genolevures"/>
            <person name="Dujon B."/>
            <person name="Sherman D."/>
            <person name="Fischer G."/>
            <person name="Durrens P."/>
            <person name="Casaregola S."/>
            <person name="Lafontaine I."/>
            <person name="de Montigny J."/>
            <person name="Marck C."/>
            <person name="Neuveglise C."/>
            <person name="Talla E."/>
            <person name="Goffard N."/>
            <person name="Frangeul L."/>
            <person name="Aigle M."/>
            <person name="Anthouard V."/>
            <person name="Babour A."/>
            <person name="Barbe V."/>
            <person name="Barnay S."/>
            <person name="Blanchin S."/>
            <person name="Beckerich J.M."/>
            <person name="Beyne E."/>
            <person name="Bleykasten C."/>
            <person name="Boisrame A."/>
            <person name="Boyer J."/>
            <person name="Cattolico L."/>
            <person name="Confanioleri F."/>
            <person name="de Daruvar A."/>
            <person name="Despons L."/>
            <person name="Fabre E."/>
            <person name="Fairhead C."/>
            <person name="Ferry-Dumazet H."/>
            <person name="Groppi A."/>
            <person name="Hantraye F."/>
            <person name="Hennequin C."/>
            <person name="Jauniaux N."/>
            <person name="Joyet P."/>
            <person name="Kachouri R."/>
            <person name="Kerrest A."/>
            <person name="Koszul R."/>
            <person name="Lemaire M."/>
            <person name="Lesur I."/>
            <person name="Ma L."/>
            <person name="Muller H."/>
            <person name="Nicaud J.M."/>
            <person name="Nikolski M."/>
            <person name="Oztas S."/>
            <person name="Ozier-Kalogeropoulos O."/>
            <person name="Pellenz S."/>
            <person name="Potier S."/>
            <person name="Richard G.F."/>
            <person name="Straub M.L."/>
            <person name="Suleau A."/>
            <person name="Swennene D."/>
            <person name="Tekaia F."/>
            <person name="Wesolowski-Louvel M."/>
            <person name="Westhof E."/>
            <person name="Wirth B."/>
            <person name="Zeniou-Meyer M."/>
            <person name="Zivanovic I."/>
            <person name="Bolotin-Fukuhara M."/>
            <person name="Thierry A."/>
            <person name="Bouchier C."/>
            <person name="Caudron B."/>
            <person name="Scarpelli C."/>
            <person name="Gaillardin C."/>
            <person name="Weissenbach J."/>
            <person name="Wincker P."/>
            <person name="Souciet J.L."/>
        </authorList>
    </citation>
    <scope>NUCLEOTIDE SEQUENCE [LARGE SCALE GENOMIC DNA]</scope>
    <source>
        <strain evidence="9">ATCC 8585 / CBS 2359 / DSM 70799 / NBRC 1267 / NRRL Y-1140 / WM37</strain>
    </source>
</reference>
<dbReference type="SUPFAM" id="SSF109905">
    <property type="entry name" value="Surp module (SWAP domain)"/>
    <property type="match status" value="2"/>
</dbReference>
<dbReference type="PANTHER" id="PTHR15316">
    <property type="entry name" value="SPLICEOSOME ASSOCIATED PROTEIN 114/SWAP SPLICING FACTOR-RELATED"/>
    <property type="match status" value="1"/>
</dbReference>
<dbReference type="Pfam" id="PF01805">
    <property type="entry name" value="Surp"/>
    <property type="match status" value="1"/>
</dbReference>
<proteinExistence type="predicted"/>
<evidence type="ECO:0000256" key="1">
    <source>
        <dbReference type="ARBA" id="ARBA00004123"/>
    </source>
</evidence>
<dbReference type="InterPro" id="IPR000061">
    <property type="entry name" value="Surp"/>
</dbReference>
<dbReference type="PANTHER" id="PTHR15316:SF1">
    <property type="entry name" value="SPLICING FACTOR 3A SUBUNIT 1"/>
    <property type="match status" value="1"/>
</dbReference>
<keyword evidence="2" id="KW-0507">mRNA processing</keyword>
<keyword evidence="4" id="KW-0677">Repeat</keyword>
<evidence type="ECO:0000256" key="4">
    <source>
        <dbReference type="ARBA" id="ARBA00022737"/>
    </source>
</evidence>
<evidence type="ECO:0000313" key="9">
    <source>
        <dbReference type="Proteomes" id="UP000000598"/>
    </source>
</evidence>
<dbReference type="GO" id="GO:0003723">
    <property type="term" value="F:RNA binding"/>
    <property type="evidence" value="ECO:0007669"/>
    <property type="project" value="InterPro"/>
</dbReference>
<feature type="domain" description="SURP motif" evidence="7">
    <location>
        <begin position="125"/>
        <end position="168"/>
    </location>
</feature>
<dbReference type="STRING" id="284590.Q6CUP3"/>
<dbReference type="GO" id="GO:0000381">
    <property type="term" value="P:regulation of alternative mRNA splicing, via spliceosome"/>
    <property type="evidence" value="ECO:0007669"/>
    <property type="project" value="TreeGrafter"/>
</dbReference>
<dbReference type="AlphaFoldDB" id="Q6CUP3"/>
<keyword evidence="6" id="KW-0539">Nucleus</keyword>
<name>Q6CUP3_KLULA</name>
<accession>Q6CUP3</accession>
<dbReference type="OMA" id="HYASIDW"/>
<dbReference type="InParanoid" id="Q6CUP3"/>
<evidence type="ECO:0000256" key="3">
    <source>
        <dbReference type="ARBA" id="ARBA00022728"/>
    </source>
</evidence>
<dbReference type="eggNOG" id="KOG0007">
    <property type="taxonomic scope" value="Eukaryota"/>
</dbReference>
<dbReference type="GO" id="GO:0071004">
    <property type="term" value="C:U2-type prespliceosome"/>
    <property type="evidence" value="ECO:0007669"/>
    <property type="project" value="TreeGrafter"/>
</dbReference>
<dbReference type="GO" id="GO:0045292">
    <property type="term" value="P:mRNA cis splicing, via spliceosome"/>
    <property type="evidence" value="ECO:0007669"/>
    <property type="project" value="InterPro"/>
</dbReference>
<evidence type="ECO:0000256" key="5">
    <source>
        <dbReference type="ARBA" id="ARBA00023187"/>
    </source>
</evidence>
<protein>
    <submittedName>
        <fullName evidence="8">KLLA0C03322p</fullName>
    </submittedName>
</protein>
<evidence type="ECO:0000256" key="2">
    <source>
        <dbReference type="ARBA" id="ARBA00022664"/>
    </source>
</evidence>
<evidence type="ECO:0000259" key="7">
    <source>
        <dbReference type="PROSITE" id="PS50128"/>
    </source>
</evidence>
<dbReference type="GO" id="GO:0005686">
    <property type="term" value="C:U2 snRNP"/>
    <property type="evidence" value="ECO:0007669"/>
    <property type="project" value="TreeGrafter"/>
</dbReference>
<evidence type="ECO:0000313" key="8">
    <source>
        <dbReference type="EMBL" id="CAH01197.1"/>
    </source>
</evidence>